<dbReference type="EMBL" id="FQXG01000001">
    <property type="protein sequence ID" value="SHG95048.1"/>
    <property type="molecule type" value="Genomic_DNA"/>
</dbReference>
<dbReference type="InterPro" id="IPR036412">
    <property type="entry name" value="HAD-like_sf"/>
</dbReference>
<organism evidence="1 2">
    <name type="scientific">Ferrimonas marina</name>
    <dbReference type="NCBI Taxonomy" id="299255"/>
    <lineage>
        <taxon>Bacteria</taxon>
        <taxon>Pseudomonadati</taxon>
        <taxon>Pseudomonadota</taxon>
        <taxon>Gammaproteobacteria</taxon>
        <taxon>Alteromonadales</taxon>
        <taxon>Ferrimonadaceae</taxon>
        <taxon>Ferrimonas</taxon>
    </lineage>
</organism>
<dbReference type="SFLD" id="SFLDS00003">
    <property type="entry name" value="Haloacid_Dehalogenase"/>
    <property type="match status" value="1"/>
</dbReference>
<sequence length="226" mass="25333">MTEAPITAVLFDMDGLIFDTERSYRQAWHYAAKEQGFELDDALYLSMIGMPRTQSEPKLARALGPGLDLPRYRQQRDAHFRQLQRQGIPFQAGFEPLFQRLTACQIPTALVTSSRMVDVEENFAQRPYLSQFATTVTCEQVQRGKPDPEPYQLACQRLRLAPAQCLVVEDSNNGIRSGLAAGCRTAMVPDLQAPDSDVQAQVHHLLDSLEQLLPTLADQFEPGRLG</sequence>
<gene>
    <name evidence="1" type="ORF">SAMN02745129_1238</name>
</gene>
<dbReference type="SUPFAM" id="SSF56784">
    <property type="entry name" value="HAD-like"/>
    <property type="match status" value="1"/>
</dbReference>
<dbReference type="RefSeq" id="WP_067658535.1">
    <property type="nucleotide sequence ID" value="NZ_FQXG01000001.1"/>
</dbReference>
<dbReference type="Gene3D" id="1.10.150.240">
    <property type="entry name" value="Putative phosphatase, domain 2"/>
    <property type="match status" value="1"/>
</dbReference>
<dbReference type="Proteomes" id="UP000184268">
    <property type="component" value="Unassembled WGS sequence"/>
</dbReference>
<dbReference type="SFLD" id="SFLDG01129">
    <property type="entry name" value="C1.5:_HAD__Beta-PGM__Phosphata"/>
    <property type="match status" value="1"/>
</dbReference>
<dbReference type="OrthoDB" id="9782449at2"/>
<evidence type="ECO:0000313" key="2">
    <source>
        <dbReference type="Proteomes" id="UP000184268"/>
    </source>
</evidence>
<protein>
    <submittedName>
        <fullName evidence="1">Haloacid dehalogenase superfamily, subfamily IA, variant 3 with third motif having DD or ED</fullName>
    </submittedName>
</protein>
<reference evidence="1 2" key="1">
    <citation type="submission" date="2016-11" db="EMBL/GenBank/DDBJ databases">
        <authorList>
            <person name="Jaros S."/>
            <person name="Januszkiewicz K."/>
            <person name="Wedrychowicz H."/>
        </authorList>
    </citation>
    <scope>NUCLEOTIDE SEQUENCE [LARGE SCALE GENOMIC DNA]</scope>
    <source>
        <strain evidence="1 2">DSM 16917</strain>
    </source>
</reference>
<dbReference type="NCBIfam" id="TIGR01509">
    <property type="entry name" value="HAD-SF-IA-v3"/>
    <property type="match status" value="1"/>
</dbReference>
<dbReference type="InterPro" id="IPR023198">
    <property type="entry name" value="PGP-like_dom2"/>
</dbReference>
<dbReference type="AlphaFoldDB" id="A0A1M5NZX5"/>
<dbReference type="Gene3D" id="3.40.50.1000">
    <property type="entry name" value="HAD superfamily/HAD-like"/>
    <property type="match status" value="1"/>
</dbReference>
<dbReference type="InterPro" id="IPR006439">
    <property type="entry name" value="HAD-SF_hydro_IA"/>
</dbReference>
<dbReference type="PANTHER" id="PTHR18901">
    <property type="entry name" value="2-DEOXYGLUCOSE-6-PHOSPHATE PHOSPHATASE 2"/>
    <property type="match status" value="1"/>
</dbReference>
<dbReference type="CDD" id="cd07505">
    <property type="entry name" value="HAD_BPGM-like"/>
    <property type="match status" value="1"/>
</dbReference>
<name>A0A1M5NZX5_9GAMM</name>
<dbReference type="PRINTS" id="PR00413">
    <property type="entry name" value="HADHALOGNASE"/>
</dbReference>
<keyword evidence="2" id="KW-1185">Reference proteome</keyword>
<dbReference type="STRING" id="299255.SAMN02745129_1238"/>
<dbReference type="InterPro" id="IPR041492">
    <property type="entry name" value="HAD_2"/>
</dbReference>
<proteinExistence type="predicted"/>
<evidence type="ECO:0000313" key="1">
    <source>
        <dbReference type="EMBL" id="SHG95048.1"/>
    </source>
</evidence>
<dbReference type="Pfam" id="PF13419">
    <property type="entry name" value="HAD_2"/>
    <property type="match status" value="1"/>
</dbReference>
<dbReference type="InterPro" id="IPR023214">
    <property type="entry name" value="HAD_sf"/>
</dbReference>
<dbReference type="PANTHER" id="PTHR18901:SF38">
    <property type="entry name" value="PSEUDOURIDINE-5'-PHOSPHATASE"/>
    <property type="match status" value="1"/>
</dbReference>
<accession>A0A1M5NZX5</accession>